<dbReference type="AlphaFoldDB" id="A0A0F9QYM2"/>
<evidence type="ECO:0000313" key="1">
    <source>
        <dbReference type="EMBL" id="KKN49380.1"/>
    </source>
</evidence>
<sequence length="107" mass="12073">MITDPQIKRFCNEQVRQAADRFGQLYNWCRAVRDEWTAQDMGTAIPNTTEVIDDGADFDGRPIITGADVHAIKDRVLELITLMEATSNEKLNEVLRVAVNPTRGILQ</sequence>
<name>A0A0F9QYM2_9ZZZZ</name>
<organism evidence="1">
    <name type="scientific">marine sediment metagenome</name>
    <dbReference type="NCBI Taxonomy" id="412755"/>
    <lineage>
        <taxon>unclassified sequences</taxon>
        <taxon>metagenomes</taxon>
        <taxon>ecological metagenomes</taxon>
    </lineage>
</organism>
<protein>
    <submittedName>
        <fullName evidence="1">Uncharacterized protein</fullName>
    </submittedName>
</protein>
<gene>
    <name evidence="1" type="ORF">LCGC14_0643560</name>
</gene>
<dbReference type="EMBL" id="LAZR01001171">
    <property type="protein sequence ID" value="KKN49380.1"/>
    <property type="molecule type" value="Genomic_DNA"/>
</dbReference>
<comment type="caution">
    <text evidence="1">The sequence shown here is derived from an EMBL/GenBank/DDBJ whole genome shotgun (WGS) entry which is preliminary data.</text>
</comment>
<accession>A0A0F9QYM2</accession>
<proteinExistence type="predicted"/>
<reference evidence="1" key="1">
    <citation type="journal article" date="2015" name="Nature">
        <title>Complex archaea that bridge the gap between prokaryotes and eukaryotes.</title>
        <authorList>
            <person name="Spang A."/>
            <person name="Saw J.H."/>
            <person name="Jorgensen S.L."/>
            <person name="Zaremba-Niedzwiedzka K."/>
            <person name="Martijn J."/>
            <person name="Lind A.E."/>
            <person name="van Eijk R."/>
            <person name="Schleper C."/>
            <person name="Guy L."/>
            <person name="Ettema T.J."/>
        </authorList>
    </citation>
    <scope>NUCLEOTIDE SEQUENCE</scope>
</reference>